<feature type="region of interest" description="Disordered" evidence="1">
    <location>
        <begin position="1"/>
        <end position="36"/>
    </location>
</feature>
<sequence>MLCAPRHMVLTSSSARPSVHQELEAGALATETVEDH</sequence>
<reference evidence="2" key="1">
    <citation type="submission" date="2020-11" db="EMBL/GenBank/DDBJ databases">
        <authorList>
            <person name="Tran Van P."/>
        </authorList>
    </citation>
    <scope>NUCLEOTIDE SEQUENCE</scope>
</reference>
<gene>
    <name evidence="2" type="ORF">TGEB3V08_LOCUS11681</name>
</gene>
<dbReference type="EMBL" id="OE854084">
    <property type="protein sequence ID" value="CAD7616425.1"/>
    <property type="molecule type" value="Genomic_DNA"/>
</dbReference>
<proteinExistence type="predicted"/>
<evidence type="ECO:0000256" key="1">
    <source>
        <dbReference type="SAM" id="MobiDB-lite"/>
    </source>
</evidence>
<name>A0A7R9K9N3_TIMGE</name>
<dbReference type="AlphaFoldDB" id="A0A7R9K9N3"/>
<organism evidence="2">
    <name type="scientific">Timema genevievae</name>
    <name type="common">Walking stick</name>
    <dbReference type="NCBI Taxonomy" id="629358"/>
    <lineage>
        <taxon>Eukaryota</taxon>
        <taxon>Metazoa</taxon>
        <taxon>Ecdysozoa</taxon>
        <taxon>Arthropoda</taxon>
        <taxon>Hexapoda</taxon>
        <taxon>Insecta</taxon>
        <taxon>Pterygota</taxon>
        <taxon>Neoptera</taxon>
        <taxon>Polyneoptera</taxon>
        <taxon>Phasmatodea</taxon>
        <taxon>Timematodea</taxon>
        <taxon>Timematoidea</taxon>
        <taxon>Timematidae</taxon>
        <taxon>Timema</taxon>
    </lineage>
</organism>
<evidence type="ECO:0000313" key="2">
    <source>
        <dbReference type="EMBL" id="CAD7616425.1"/>
    </source>
</evidence>
<accession>A0A7R9K9N3</accession>
<protein>
    <submittedName>
        <fullName evidence="2">Uncharacterized protein</fullName>
    </submittedName>
</protein>